<keyword evidence="2" id="KW-1184">Jasmonic acid signaling pathway</keyword>
<keyword evidence="2" id="KW-0539">Nucleus</keyword>
<dbReference type="PANTHER" id="PTHR33077">
    <property type="entry name" value="PROTEIN TIFY 4A-RELATED-RELATED"/>
    <property type="match status" value="1"/>
</dbReference>
<feature type="region of interest" description="Disordered" evidence="3">
    <location>
        <begin position="77"/>
        <end position="104"/>
    </location>
</feature>
<dbReference type="InterPro" id="IPR040390">
    <property type="entry name" value="TIFY/JAZ"/>
</dbReference>
<comment type="domain">
    <text evidence="2">The jas domain is required for interaction with COI1.</text>
</comment>
<evidence type="ECO:0000256" key="3">
    <source>
        <dbReference type="SAM" id="MobiDB-lite"/>
    </source>
</evidence>
<dbReference type="Proteomes" id="UP001163823">
    <property type="component" value="Chromosome 13"/>
</dbReference>
<feature type="region of interest" description="Disordered" evidence="3">
    <location>
        <begin position="13"/>
        <end position="44"/>
    </location>
</feature>
<dbReference type="InterPro" id="IPR010399">
    <property type="entry name" value="Tify_dom"/>
</dbReference>
<organism evidence="5 6">
    <name type="scientific">Quillaja saponaria</name>
    <name type="common">Soap bark tree</name>
    <dbReference type="NCBI Taxonomy" id="32244"/>
    <lineage>
        <taxon>Eukaryota</taxon>
        <taxon>Viridiplantae</taxon>
        <taxon>Streptophyta</taxon>
        <taxon>Embryophyta</taxon>
        <taxon>Tracheophyta</taxon>
        <taxon>Spermatophyta</taxon>
        <taxon>Magnoliopsida</taxon>
        <taxon>eudicotyledons</taxon>
        <taxon>Gunneridae</taxon>
        <taxon>Pentapetalae</taxon>
        <taxon>rosids</taxon>
        <taxon>fabids</taxon>
        <taxon>Fabales</taxon>
        <taxon>Quillajaceae</taxon>
        <taxon>Quillaja</taxon>
    </lineage>
</organism>
<evidence type="ECO:0000313" key="6">
    <source>
        <dbReference type="Proteomes" id="UP001163823"/>
    </source>
</evidence>
<accession>A0AAD7KXC9</accession>
<evidence type="ECO:0000259" key="4">
    <source>
        <dbReference type="PROSITE" id="PS51320"/>
    </source>
</evidence>
<gene>
    <name evidence="5" type="ORF">O6P43_032137</name>
</gene>
<dbReference type="GO" id="GO:2000022">
    <property type="term" value="P:regulation of jasmonic acid mediated signaling pathway"/>
    <property type="evidence" value="ECO:0007669"/>
    <property type="project" value="UniProtKB-UniRule"/>
</dbReference>
<evidence type="ECO:0000313" key="5">
    <source>
        <dbReference type="EMBL" id="KAJ7947318.1"/>
    </source>
</evidence>
<dbReference type="GO" id="GO:0031347">
    <property type="term" value="P:regulation of defense response"/>
    <property type="evidence" value="ECO:0007669"/>
    <property type="project" value="UniProtKB-UniRule"/>
</dbReference>
<protein>
    <recommendedName>
        <fullName evidence="2">Protein TIFY</fullName>
    </recommendedName>
    <alternativeName>
        <fullName evidence="2">Jasmonate ZIM domain-containing protein</fullName>
    </alternativeName>
</protein>
<feature type="domain" description="Tify" evidence="4">
    <location>
        <begin position="41"/>
        <end position="75"/>
    </location>
</feature>
<dbReference type="Pfam" id="PF06200">
    <property type="entry name" value="tify"/>
    <property type="match status" value="1"/>
</dbReference>
<comment type="function">
    <text evidence="2">Repressor of jasmonate responses.</text>
</comment>
<evidence type="ECO:0000256" key="1">
    <source>
        <dbReference type="ARBA" id="ARBA00008614"/>
    </source>
</evidence>
<comment type="similarity">
    <text evidence="1 2">Belongs to the TIFY/JAZ family.</text>
</comment>
<comment type="subcellular location">
    <subcellularLocation>
        <location evidence="2">Nucleus</location>
    </subcellularLocation>
</comment>
<dbReference type="EMBL" id="JARAOO010000013">
    <property type="protein sequence ID" value="KAJ7947318.1"/>
    <property type="molecule type" value="Genomic_DNA"/>
</dbReference>
<reference evidence="5" key="1">
    <citation type="journal article" date="2023" name="Science">
        <title>Elucidation of the pathway for biosynthesis of saponin adjuvants from the soapbark tree.</title>
        <authorList>
            <person name="Reed J."/>
            <person name="Orme A."/>
            <person name="El-Demerdash A."/>
            <person name="Owen C."/>
            <person name="Martin L.B.B."/>
            <person name="Misra R.C."/>
            <person name="Kikuchi S."/>
            <person name="Rejzek M."/>
            <person name="Martin A.C."/>
            <person name="Harkess A."/>
            <person name="Leebens-Mack J."/>
            <person name="Louveau T."/>
            <person name="Stephenson M.J."/>
            <person name="Osbourn A."/>
        </authorList>
    </citation>
    <scope>NUCLEOTIDE SEQUENCE</scope>
    <source>
        <strain evidence="5">S10</strain>
    </source>
</reference>
<dbReference type="SMART" id="SM00979">
    <property type="entry name" value="TIFY"/>
    <property type="match status" value="1"/>
</dbReference>
<sequence length="150" mass="17048">MRRNCNLELQLLPPSASDHHHHHHHPMEVTSGSPQQQQPNYPQQQQQLTIFYNGKMCVCDVTEIQARAILMVASREMEERVVRTPSGRGSGSGSPEPSSPMLLQTLSPHNQLYSPTTTTSTASPLSMKRSLQRFLQKRKNRIQETSPYHH</sequence>
<dbReference type="KEGG" id="qsa:O6P43_032137"/>
<dbReference type="GO" id="GO:0005634">
    <property type="term" value="C:nucleus"/>
    <property type="evidence" value="ECO:0007669"/>
    <property type="project" value="UniProtKB-SubCell"/>
</dbReference>
<dbReference type="Pfam" id="PF09425">
    <property type="entry name" value="Jas_motif"/>
    <property type="match status" value="1"/>
</dbReference>
<keyword evidence="6" id="KW-1185">Reference proteome</keyword>
<evidence type="ECO:0000256" key="2">
    <source>
        <dbReference type="RuleBase" id="RU369065"/>
    </source>
</evidence>
<dbReference type="PANTHER" id="PTHR33077:SF17">
    <property type="entry name" value="PROTEIN TIFY 5B"/>
    <property type="match status" value="1"/>
</dbReference>
<proteinExistence type="inferred from homology"/>
<name>A0AAD7KXC9_QUISA</name>
<dbReference type="GO" id="GO:0009611">
    <property type="term" value="P:response to wounding"/>
    <property type="evidence" value="ECO:0007669"/>
    <property type="project" value="UniProtKB-UniRule"/>
</dbReference>
<dbReference type="AlphaFoldDB" id="A0AAD7KXC9"/>
<dbReference type="InterPro" id="IPR018467">
    <property type="entry name" value="CCT_CS"/>
</dbReference>
<comment type="caution">
    <text evidence="5">The sequence shown here is derived from an EMBL/GenBank/DDBJ whole genome shotgun (WGS) entry which is preliminary data.</text>
</comment>
<dbReference type="PROSITE" id="PS51320">
    <property type="entry name" value="TIFY"/>
    <property type="match status" value="1"/>
</dbReference>
<feature type="compositionally biased region" description="Low complexity" evidence="3">
    <location>
        <begin position="34"/>
        <end position="44"/>
    </location>
</feature>